<evidence type="ECO:0000313" key="2">
    <source>
        <dbReference type="EMBL" id="CAB5194432.1"/>
    </source>
</evidence>
<gene>
    <name evidence="2" type="ORF">UFOVP169_8</name>
</gene>
<organism evidence="2">
    <name type="scientific">uncultured Caudovirales phage</name>
    <dbReference type="NCBI Taxonomy" id="2100421"/>
    <lineage>
        <taxon>Viruses</taxon>
        <taxon>Duplodnaviria</taxon>
        <taxon>Heunggongvirae</taxon>
        <taxon>Uroviricota</taxon>
        <taxon>Caudoviricetes</taxon>
        <taxon>Peduoviridae</taxon>
        <taxon>Maltschvirus</taxon>
        <taxon>Maltschvirus maltsch</taxon>
    </lineage>
</organism>
<keyword evidence="1" id="KW-0472">Membrane</keyword>
<protein>
    <recommendedName>
        <fullName evidence="3">Holin of 3TMs, for gene-transfer release</fullName>
    </recommendedName>
</protein>
<keyword evidence="1" id="KW-0812">Transmembrane</keyword>
<feature type="transmembrane region" description="Helical" evidence="1">
    <location>
        <begin position="6"/>
        <end position="23"/>
    </location>
</feature>
<evidence type="ECO:0000256" key="1">
    <source>
        <dbReference type="SAM" id="Phobius"/>
    </source>
</evidence>
<accession>A0A6J7WBD2</accession>
<evidence type="ECO:0008006" key="3">
    <source>
        <dbReference type="Google" id="ProtNLM"/>
    </source>
</evidence>
<feature type="transmembrane region" description="Helical" evidence="1">
    <location>
        <begin position="113"/>
        <end position="134"/>
    </location>
</feature>
<reference evidence="2" key="1">
    <citation type="submission" date="2020-05" db="EMBL/GenBank/DDBJ databases">
        <authorList>
            <person name="Chiriac C."/>
            <person name="Salcher M."/>
            <person name="Ghai R."/>
            <person name="Kavagutti S V."/>
        </authorList>
    </citation>
    <scope>NUCLEOTIDE SEQUENCE</scope>
</reference>
<proteinExistence type="predicted"/>
<sequence>MLTLLSSLLSFLMSGLPSFIKLFQDRADKQHELKLAQMQTEREMQMLAAGYAAQQKIEEIKLDEIKTQTEADTKMTVIDAQKEEMKALYNHDIEIGKGASQWVTDIRASTRSILTLGFYFLLVLIDVGIFIHGMAHDAPFNDLANQLWDEDTRIMFAAIITFHFGGRAFGK</sequence>
<name>A0A6J7WBD2_9CAUD</name>
<dbReference type="EMBL" id="LR798219">
    <property type="protein sequence ID" value="CAB5194432.1"/>
    <property type="molecule type" value="Genomic_DNA"/>
</dbReference>
<keyword evidence="1" id="KW-1133">Transmembrane helix</keyword>